<accession>A0A0Q0UFK9</accession>
<dbReference type="EMBL" id="LKST01000001">
    <property type="protein sequence ID" value="KQB85499.1"/>
    <property type="molecule type" value="Genomic_DNA"/>
</dbReference>
<evidence type="ECO:0000256" key="1">
    <source>
        <dbReference type="ARBA" id="ARBA00022723"/>
    </source>
</evidence>
<keyword evidence="6" id="KW-1185">Reference proteome</keyword>
<dbReference type="GO" id="GO:0008235">
    <property type="term" value="F:metalloexopeptidase activity"/>
    <property type="evidence" value="ECO:0007669"/>
    <property type="project" value="UniProtKB-ARBA"/>
</dbReference>
<dbReference type="EC" id="3.4.13.9" evidence="5"/>
<dbReference type="RefSeq" id="WP_055122022.1">
    <property type="nucleotide sequence ID" value="NZ_LKST01000001.1"/>
</dbReference>
<comment type="caution">
    <text evidence="5">The sequence shown here is derived from an EMBL/GenBank/DDBJ whole genome shotgun (WGS) entry which is preliminary data.</text>
</comment>
<keyword evidence="5" id="KW-0224">Dipeptidase</keyword>
<evidence type="ECO:0000313" key="5">
    <source>
        <dbReference type="EMBL" id="KQB85499.1"/>
    </source>
</evidence>
<dbReference type="InterPro" id="IPR036005">
    <property type="entry name" value="Creatinase/aminopeptidase-like"/>
</dbReference>
<dbReference type="InterPro" id="IPR029149">
    <property type="entry name" value="Creatin/AminoP/Spt16_N"/>
</dbReference>
<dbReference type="InterPro" id="IPR001714">
    <property type="entry name" value="Pept_M24_MAP"/>
</dbReference>
<sequence length="363" mass="39195">MALADTRYSQRRRTLAARLAGQRIDMMLVTNLIHVQYLSGFTGSNAALMLSKELNPQISTDGRYITQVAEEVPDIEALIARNCAAALLSQVEGPRRVGIEADEISVAQWEALQKVAGEDVTLVPVRGVVEELRLVKDPRELESLREVAELASQAYRDLLAAGELAVGRAERDIAADLEYRMRKAGAEHTSFDTIIASGPNSAKPHHGAGERVLQRGDLVTVDFGAFMGGFNSDMTRTVVMGEADEFSTEIYEVVKRAQTAGVEAATVGTALADVDRATREIIEEAGYGEYYIHSTGHGVGLEVHEGPYASSSGEGELREGMTLTIEPGIYVPGRGGVRIEDTLIITPGSPEVITRVSKDLTVL</sequence>
<dbReference type="Pfam" id="PF00557">
    <property type="entry name" value="Peptidase_M24"/>
    <property type="match status" value="1"/>
</dbReference>
<feature type="domain" description="Creatinase N-terminal" evidence="4">
    <location>
        <begin position="11"/>
        <end position="135"/>
    </location>
</feature>
<keyword evidence="1" id="KW-0479">Metal-binding</keyword>
<proteinExistence type="predicted"/>
<dbReference type="STRING" id="1544416.Cocul_00645"/>
<keyword evidence="2 5" id="KW-0378">Hydrolase</keyword>
<dbReference type="GO" id="GO:0004177">
    <property type="term" value="F:aminopeptidase activity"/>
    <property type="evidence" value="ECO:0007669"/>
    <property type="project" value="UniProtKB-ARBA"/>
</dbReference>
<evidence type="ECO:0000259" key="4">
    <source>
        <dbReference type="Pfam" id="PF01321"/>
    </source>
</evidence>
<dbReference type="Gene3D" id="3.40.350.10">
    <property type="entry name" value="Creatinase/prolidase N-terminal domain"/>
    <property type="match status" value="1"/>
</dbReference>
<evidence type="ECO:0000313" key="6">
    <source>
        <dbReference type="Proteomes" id="UP000050517"/>
    </source>
</evidence>
<dbReference type="InterPro" id="IPR001131">
    <property type="entry name" value="Peptidase_M24B_aminopep-P_CS"/>
</dbReference>
<feature type="domain" description="Peptidase M24" evidence="3">
    <location>
        <begin position="142"/>
        <end position="346"/>
    </location>
</feature>
<dbReference type="PANTHER" id="PTHR46112:SF8">
    <property type="entry name" value="CYTOPLASMIC PEPTIDASE PEPQ-RELATED"/>
    <property type="match status" value="1"/>
</dbReference>
<dbReference type="GO" id="GO:0102009">
    <property type="term" value="F:proline dipeptidase activity"/>
    <property type="evidence" value="ECO:0007669"/>
    <property type="project" value="UniProtKB-EC"/>
</dbReference>
<evidence type="ECO:0000259" key="3">
    <source>
        <dbReference type="Pfam" id="PF00557"/>
    </source>
</evidence>
<dbReference type="GO" id="GO:0046872">
    <property type="term" value="F:metal ion binding"/>
    <property type="evidence" value="ECO:0007669"/>
    <property type="project" value="UniProtKB-KW"/>
</dbReference>
<dbReference type="SUPFAM" id="SSF55920">
    <property type="entry name" value="Creatinase/aminopeptidase"/>
    <property type="match status" value="1"/>
</dbReference>
<dbReference type="PATRIC" id="fig|1544416.3.peg.646"/>
<dbReference type="CDD" id="cd01092">
    <property type="entry name" value="APP-like"/>
    <property type="match status" value="1"/>
</dbReference>
<dbReference type="PANTHER" id="PTHR46112">
    <property type="entry name" value="AMINOPEPTIDASE"/>
    <property type="match status" value="1"/>
</dbReference>
<dbReference type="PROSITE" id="PS00491">
    <property type="entry name" value="PROLINE_PEPTIDASE"/>
    <property type="match status" value="1"/>
</dbReference>
<dbReference type="PRINTS" id="PR00599">
    <property type="entry name" value="MAPEPTIDASE"/>
</dbReference>
<name>A0A0Q0UFK9_9CORY</name>
<protein>
    <submittedName>
        <fullName evidence="5">Xaa-Pro dipeptidase</fullName>
        <ecNumber evidence="5">3.4.13.9</ecNumber>
    </submittedName>
</protein>
<dbReference type="AlphaFoldDB" id="A0A0Q0UFK9"/>
<dbReference type="Gene3D" id="3.90.230.10">
    <property type="entry name" value="Creatinase/methionine aminopeptidase superfamily"/>
    <property type="match status" value="1"/>
</dbReference>
<dbReference type="Pfam" id="PF01321">
    <property type="entry name" value="Creatinase_N"/>
    <property type="match status" value="1"/>
</dbReference>
<dbReference type="OrthoDB" id="9806388at2"/>
<evidence type="ECO:0000256" key="2">
    <source>
        <dbReference type="ARBA" id="ARBA00022801"/>
    </source>
</evidence>
<gene>
    <name evidence="5" type="primary">pepQ_1</name>
    <name evidence="5" type="ORF">Cocul_00645</name>
</gene>
<dbReference type="InterPro" id="IPR000587">
    <property type="entry name" value="Creatinase_N"/>
</dbReference>
<keyword evidence="5" id="KW-0645">Protease</keyword>
<organism evidence="5 6">
    <name type="scientific">Corynebacterium oculi</name>
    <dbReference type="NCBI Taxonomy" id="1544416"/>
    <lineage>
        <taxon>Bacteria</taxon>
        <taxon>Bacillati</taxon>
        <taxon>Actinomycetota</taxon>
        <taxon>Actinomycetes</taxon>
        <taxon>Mycobacteriales</taxon>
        <taxon>Corynebacteriaceae</taxon>
        <taxon>Corynebacterium</taxon>
    </lineage>
</organism>
<dbReference type="InterPro" id="IPR050659">
    <property type="entry name" value="Peptidase_M24B"/>
</dbReference>
<dbReference type="Proteomes" id="UP000050517">
    <property type="component" value="Unassembled WGS sequence"/>
</dbReference>
<reference evidence="5 6" key="1">
    <citation type="submission" date="2015-10" db="EMBL/GenBank/DDBJ databases">
        <title>Corynebacteirum lowii and Corynebacterium oculi species nova, derived from human clinical disease and and emended description of Corynebacterium mastiditis.</title>
        <authorList>
            <person name="Bernard K."/>
            <person name="Pacheco A.L."/>
            <person name="Mcdougall C."/>
            <person name="Burtx T."/>
            <person name="Weibe D."/>
            <person name="Tyler S."/>
            <person name="Olson A.B."/>
            <person name="Cnockaert M."/>
            <person name="Eguchi H."/>
            <person name="Kuwahara T."/>
            <person name="Nakayama-Imaohji H."/>
            <person name="Boudewijins M."/>
            <person name="Van Hoecke F."/>
            <person name="Bernier A.-M."/>
            <person name="Vandamme P."/>
        </authorList>
    </citation>
    <scope>NUCLEOTIDE SEQUENCE [LARGE SCALE GENOMIC DNA]</scope>
    <source>
        <strain evidence="5 6">NML 130210</strain>
    </source>
</reference>
<dbReference type="InterPro" id="IPR000994">
    <property type="entry name" value="Pept_M24"/>
</dbReference>
<dbReference type="SUPFAM" id="SSF53092">
    <property type="entry name" value="Creatinase/prolidase N-terminal domain"/>
    <property type="match status" value="1"/>
</dbReference>